<organism evidence="3 4">
    <name type="scientific">Suillus plorans</name>
    <dbReference type="NCBI Taxonomy" id="116603"/>
    <lineage>
        <taxon>Eukaryota</taxon>
        <taxon>Fungi</taxon>
        <taxon>Dikarya</taxon>
        <taxon>Basidiomycota</taxon>
        <taxon>Agaricomycotina</taxon>
        <taxon>Agaricomycetes</taxon>
        <taxon>Agaricomycetidae</taxon>
        <taxon>Boletales</taxon>
        <taxon>Suillineae</taxon>
        <taxon>Suillaceae</taxon>
        <taxon>Suillus</taxon>
    </lineage>
</organism>
<sequence>MENSGLVHSGMLYRLIHCSLLHSVSLVIAAVSCSSHCHCVVSTTVTQHQRSSPARFDRGSRARSTVRLSHSPKRERSNQSVIISQAVLSNPGLSIYSSRWHWIRQSRV</sequence>
<evidence type="ECO:0000313" key="4">
    <source>
        <dbReference type="Proteomes" id="UP000719766"/>
    </source>
</evidence>
<evidence type="ECO:0008006" key="5">
    <source>
        <dbReference type="Google" id="ProtNLM"/>
    </source>
</evidence>
<feature type="chain" id="PRO_5040493893" description="Secreted protein" evidence="2">
    <location>
        <begin position="30"/>
        <end position="108"/>
    </location>
</feature>
<keyword evidence="2" id="KW-0732">Signal</keyword>
<dbReference type="Proteomes" id="UP000719766">
    <property type="component" value="Unassembled WGS sequence"/>
</dbReference>
<feature type="region of interest" description="Disordered" evidence="1">
    <location>
        <begin position="50"/>
        <end position="77"/>
    </location>
</feature>
<dbReference type="EMBL" id="JABBWE010000040">
    <property type="protein sequence ID" value="KAG1791835.1"/>
    <property type="molecule type" value="Genomic_DNA"/>
</dbReference>
<gene>
    <name evidence="3" type="ORF">HD556DRAFT_1382937</name>
</gene>
<evidence type="ECO:0000256" key="1">
    <source>
        <dbReference type="SAM" id="MobiDB-lite"/>
    </source>
</evidence>
<evidence type="ECO:0000313" key="3">
    <source>
        <dbReference type="EMBL" id="KAG1791835.1"/>
    </source>
</evidence>
<dbReference type="GeneID" id="64597057"/>
<protein>
    <recommendedName>
        <fullName evidence="5">Secreted protein</fullName>
    </recommendedName>
</protein>
<reference evidence="3" key="1">
    <citation type="journal article" date="2020" name="New Phytol.">
        <title>Comparative genomics reveals dynamic genome evolution in host specialist ectomycorrhizal fungi.</title>
        <authorList>
            <person name="Lofgren L.A."/>
            <person name="Nguyen N.H."/>
            <person name="Vilgalys R."/>
            <person name="Ruytinx J."/>
            <person name="Liao H.L."/>
            <person name="Branco S."/>
            <person name="Kuo A."/>
            <person name="LaButti K."/>
            <person name="Lipzen A."/>
            <person name="Andreopoulos W."/>
            <person name="Pangilinan J."/>
            <person name="Riley R."/>
            <person name="Hundley H."/>
            <person name="Na H."/>
            <person name="Barry K."/>
            <person name="Grigoriev I.V."/>
            <person name="Stajich J.E."/>
            <person name="Kennedy P.G."/>
        </authorList>
    </citation>
    <scope>NUCLEOTIDE SEQUENCE</scope>
    <source>
        <strain evidence="3">S12</strain>
    </source>
</reference>
<dbReference type="AlphaFoldDB" id="A0A9P7ALD1"/>
<comment type="caution">
    <text evidence="3">The sequence shown here is derived from an EMBL/GenBank/DDBJ whole genome shotgun (WGS) entry which is preliminary data.</text>
</comment>
<feature type="signal peptide" evidence="2">
    <location>
        <begin position="1"/>
        <end position="29"/>
    </location>
</feature>
<evidence type="ECO:0000256" key="2">
    <source>
        <dbReference type="SAM" id="SignalP"/>
    </source>
</evidence>
<proteinExistence type="predicted"/>
<name>A0A9P7ALD1_9AGAM</name>
<keyword evidence="4" id="KW-1185">Reference proteome</keyword>
<dbReference type="RefSeq" id="XP_041158573.1">
    <property type="nucleotide sequence ID" value="XM_041303293.1"/>
</dbReference>
<accession>A0A9P7ALD1</accession>